<evidence type="ECO:0000313" key="3">
    <source>
        <dbReference type="EMBL" id="SMX28207.1"/>
    </source>
</evidence>
<gene>
    <name evidence="3" type="ORF">TRP8649_02322</name>
</gene>
<accession>A0A238JDH7</accession>
<dbReference type="OrthoDB" id="10010035at2"/>
<name>A0A238JDH7_9RHOB</name>
<reference evidence="4" key="1">
    <citation type="submission" date="2017-05" db="EMBL/GenBank/DDBJ databases">
        <authorList>
            <person name="Rodrigo-Torres L."/>
            <person name="Arahal R. D."/>
            <person name="Lucena T."/>
        </authorList>
    </citation>
    <scope>NUCLEOTIDE SEQUENCE [LARGE SCALE GENOMIC DNA]</scope>
    <source>
        <strain evidence="4">CECT 8649</strain>
    </source>
</reference>
<evidence type="ECO:0000256" key="2">
    <source>
        <dbReference type="SAM" id="Phobius"/>
    </source>
</evidence>
<dbReference type="EMBL" id="FXXP01000002">
    <property type="protein sequence ID" value="SMX28207.1"/>
    <property type="molecule type" value="Genomic_DNA"/>
</dbReference>
<feature type="transmembrane region" description="Helical" evidence="2">
    <location>
        <begin position="12"/>
        <end position="35"/>
    </location>
</feature>
<dbReference type="RefSeq" id="WP_133840760.1">
    <property type="nucleotide sequence ID" value="NZ_FXXP01000002.1"/>
</dbReference>
<dbReference type="Proteomes" id="UP000225972">
    <property type="component" value="Unassembled WGS sequence"/>
</dbReference>
<dbReference type="AlphaFoldDB" id="A0A238JDH7"/>
<keyword evidence="4" id="KW-1185">Reference proteome</keyword>
<keyword evidence="2" id="KW-0472">Membrane</keyword>
<keyword evidence="2" id="KW-1133">Transmembrane helix</keyword>
<proteinExistence type="predicted"/>
<evidence type="ECO:0000256" key="1">
    <source>
        <dbReference type="SAM" id="Coils"/>
    </source>
</evidence>
<protein>
    <submittedName>
        <fullName evidence="3">Uncharacterized protein</fullName>
    </submittedName>
</protein>
<keyword evidence="1" id="KW-0175">Coiled coil</keyword>
<sequence>MLKFSSRAISMTILASAIALTFSIIVFLMAVVLVGEGPVIKGIACELNVSEDCLRKDLQKERQKFQQMQRRNQELQAENKKMEALVERLAALDHASSSYVVFYTKSGRRSVTTGHTYASLLKPDDLIGAHCYFFANVTGAGTRQVNLGKMDRRMRLKLSNYNPSELRGTGVSVADIAALQAQCQWPEGAS</sequence>
<organism evidence="3 4">
    <name type="scientific">Pelagimonas phthalicica</name>
    <dbReference type="NCBI Taxonomy" id="1037362"/>
    <lineage>
        <taxon>Bacteria</taxon>
        <taxon>Pseudomonadati</taxon>
        <taxon>Pseudomonadota</taxon>
        <taxon>Alphaproteobacteria</taxon>
        <taxon>Rhodobacterales</taxon>
        <taxon>Roseobacteraceae</taxon>
        <taxon>Pelagimonas</taxon>
    </lineage>
</organism>
<evidence type="ECO:0000313" key="4">
    <source>
        <dbReference type="Proteomes" id="UP000225972"/>
    </source>
</evidence>
<keyword evidence="2" id="KW-0812">Transmembrane</keyword>
<feature type="coiled-coil region" evidence="1">
    <location>
        <begin position="51"/>
        <end position="95"/>
    </location>
</feature>